<evidence type="ECO:0000259" key="2">
    <source>
        <dbReference type="Pfam" id="PF00857"/>
    </source>
</evidence>
<sequence>MPVTALDPRTALIVVDLQAGIAGSPTAPHAAADVVARSARLADAFRAQGLPVVLVRVTARPDGADAVPGRTDASASGAAPLARPAGWDVIVDELGGPTGQDGDIVVTKRNWGAFYGTDLDLQLRRRGVTQVVITGIATSIGVESTARQAAEHGYHVTIATDAVADRSAADHEHAVTRIFPRLAQTGTTEQILALLTA</sequence>
<dbReference type="GO" id="GO:0016787">
    <property type="term" value="F:hydrolase activity"/>
    <property type="evidence" value="ECO:0007669"/>
    <property type="project" value="UniProtKB-KW"/>
</dbReference>
<keyword evidence="4" id="KW-1185">Reference proteome</keyword>
<dbReference type="AlphaFoldDB" id="A0A4Q7M3P0"/>
<dbReference type="Proteomes" id="UP000293852">
    <property type="component" value="Unassembled WGS sequence"/>
</dbReference>
<dbReference type="OrthoDB" id="9794942at2"/>
<dbReference type="EMBL" id="SGWX01000001">
    <property type="protein sequence ID" value="RZS62555.1"/>
    <property type="molecule type" value="Genomic_DNA"/>
</dbReference>
<dbReference type="NCBIfam" id="NF008517">
    <property type="entry name" value="PRK11440.1"/>
    <property type="match status" value="1"/>
</dbReference>
<dbReference type="SUPFAM" id="SSF52499">
    <property type="entry name" value="Isochorismatase-like hydrolases"/>
    <property type="match status" value="1"/>
</dbReference>
<organism evidence="3 4">
    <name type="scientific">Xylanimonas ulmi</name>
    <dbReference type="NCBI Taxonomy" id="228973"/>
    <lineage>
        <taxon>Bacteria</taxon>
        <taxon>Bacillati</taxon>
        <taxon>Actinomycetota</taxon>
        <taxon>Actinomycetes</taxon>
        <taxon>Micrococcales</taxon>
        <taxon>Promicromonosporaceae</taxon>
        <taxon>Xylanimonas</taxon>
    </lineage>
</organism>
<dbReference type="InterPro" id="IPR036380">
    <property type="entry name" value="Isochorismatase-like_sf"/>
</dbReference>
<evidence type="ECO:0000256" key="1">
    <source>
        <dbReference type="ARBA" id="ARBA00022801"/>
    </source>
</evidence>
<dbReference type="InterPro" id="IPR000868">
    <property type="entry name" value="Isochorismatase-like_dom"/>
</dbReference>
<dbReference type="PANTHER" id="PTHR43540">
    <property type="entry name" value="PEROXYUREIDOACRYLATE/UREIDOACRYLATE AMIDOHYDROLASE-RELATED"/>
    <property type="match status" value="1"/>
</dbReference>
<name>A0A4Q7M3P0_9MICO</name>
<keyword evidence="1" id="KW-0378">Hydrolase</keyword>
<evidence type="ECO:0000313" key="4">
    <source>
        <dbReference type="Proteomes" id="UP000293852"/>
    </source>
</evidence>
<proteinExistence type="predicted"/>
<dbReference type="PANTHER" id="PTHR43540:SF7">
    <property type="entry name" value="ISOCHORISMATASE FAMILY PROTEIN YECD"/>
    <property type="match status" value="1"/>
</dbReference>
<dbReference type="RefSeq" id="WP_130416039.1">
    <property type="nucleotide sequence ID" value="NZ_SGWX01000001.1"/>
</dbReference>
<gene>
    <name evidence="3" type="ORF">EV386_2892</name>
</gene>
<feature type="domain" description="Isochorismatase-like" evidence="2">
    <location>
        <begin position="10"/>
        <end position="190"/>
    </location>
</feature>
<evidence type="ECO:0000313" key="3">
    <source>
        <dbReference type="EMBL" id="RZS62555.1"/>
    </source>
</evidence>
<reference evidence="3 4" key="1">
    <citation type="submission" date="2019-02" db="EMBL/GenBank/DDBJ databases">
        <title>Sequencing the genomes of 1000 actinobacteria strains.</title>
        <authorList>
            <person name="Klenk H.-P."/>
        </authorList>
    </citation>
    <scope>NUCLEOTIDE SEQUENCE [LARGE SCALE GENOMIC DNA]</scope>
    <source>
        <strain evidence="3 4">DSM 16932</strain>
    </source>
</reference>
<protein>
    <submittedName>
        <fullName evidence="3">Nicotinamidase-related amidase</fullName>
    </submittedName>
</protein>
<dbReference type="InterPro" id="IPR050272">
    <property type="entry name" value="Isochorismatase-like_hydrls"/>
</dbReference>
<accession>A0A4Q7M3P0</accession>
<dbReference type="CDD" id="cd00431">
    <property type="entry name" value="cysteine_hydrolases"/>
    <property type="match status" value="1"/>
</dbReference>
<dbReference type="Pfam" id="PF00857">
    <property type="entry name" value="Isochorismatase"/>
    <property type="match status" value="1"/>
</dbReference>
<comment type="caution">
    <text evidence="3">The sequence shown here is derived from an EMBL/GenBank/DDBJ whole genome shotgun (WGS) entry which is preliminary data.</text>
</comment>
<dbReference type="Gene3D" id="3.40.50.850">
    <property type="entry name" value="Isochorismatase-like"/>
    <property type="match status" value="1"/>
</dbReference>